<dbReference type="OrthoDB" id="8801399at2"/>
<organism evidence="2 3">
    <name type="scientific">Alcaligenes aquatilis</name>
    <dbReference type="NCBI Taxonomy" id="323284"/>
    <lineage>
        <taxon>Bacteria</taxon>
        <taxon>Pseudomonadati</taxon>
        <taxon>Pseudomonadota</taxon>
        <taxon>Betaproteobacteria</taxon>
        <taxon>Burkholderiales</taxon>
        <taxon>Alcaligenaceae</taxon>
        <taxon>Alcaligenes</taxon>
    </lineage>
</organism>
<feature type="domain" description="Styrene monooxygenase StyA putative substrate binding" evidence="1">
    <location>
        <begin position="148"/>
        <end position="255"/>
    </location>
</feature>
<proteinExistence type="predicted"/>
<dbReference type="KEGG" id="aaqu:D3M96_00345"/>
<accession>A0A3G2HPY7</accession>
<evidence type="ECO:0000259" key="1">
    <source>
        <dbReference type="Pfam" id="PF17885"/>
    </source>
</evidence>
<reference evidence="2 3" key="1">
    <citation type="submission" date="2018-09" db="EMBL/GenBank/DDBJ databases">
        <title>Complete genome sequence of the hydrocarbonoclastic bacterium Alcaligenes aquatilis QD168, isolated from a crude-oil polluted marine sediment of Central Chile.</title>
        <authorList>
            <person name="Duran R.E."/>
            <person name="Barra B."/>
            <person name="Salva-Serra F."/>
            <person name="Mendez V."/>
            <person name="Moore E.R.B."/>
            <person name="Seeger M."/>
        </authorList>
    </citation>
    <scope>NUCLEOTIDE SEQUENCE [LARGE SCALE GENOMIC DNA]</scope>
    <source>
        <strain evidence="2 3">QD168</strain>
    </source>
</reference>
<gene>
    <name evidence="2" type="ORF">D3M96_00345</name>
</gene>
<dbReference type="InterPro" id="IPR041654">
    <property type="entry name" value="StyA_sbd"/>
</dbReference>
<dbReference type="InterPro" id="IPR036188">
    <property type="entry name" value="FAD/NAD-bd_sf"/>
</dbReference>
<dbReference type="Pfam" id="PF17885">
    <property type="entry name" value="Smoa_sbd"/>
    <property type="match status" value="1"/>
</dbReference>
<evidence type="ECO:0000313" key="3">
    <source>
        <dbReference type="Proteomes" id="UP000268070"/>
    </source>
</evidence>
<dbReference type="EMBL" id="CP032153">
    <property type="protein sequence ID" value="AYN19114.1"/>
    <property type="molecule type" value="Genomic_DNA"/>
</dbReference>
<dbReference type="Gene3D" id="3.30.9.40">
    <property type="match status" value="1"/>
</dbReference>
<name>A0A3G2HPY7_9BURK</name>
<sequence>MRKVAIVGAGQAGMPVAFGLLAQGYDVAVFTNRSPDDVRGGRVMSSQCMFAEALDVERRLGLNFWDDECPPVQGIGFALPNPEQPDTKAVDWSGRLDREAQATDQRVKMPYWLELFEQRGGKLIMEDVGVAELERITQEYDLTMLAAGKGEVVKLFERDDQRSMYDKPQRALALTYVHGLEPTPEYSRVSFNFIPGVGEYFVFPSLTLSGPCDIMVFEGVPGGPLDRFRDAKTPEAHLEQSVSFLREFLPWEADRARNVELTDAQGYLSGAFPPTVRKPVLTLPSGRMVLGLGDAVVVNDPITGQGSNNAAKAAQVYLDSILQRGEGAFDRNWMQETFERYWDYANLVVRWTNSMLMPPTDSSFALLTSAQQSPALAHFLANSFNHPPVLFPAWEDLSAAQALIEKTRSQSVAA</sequence>
<dbReference type="AlphaFoldDB" id="A0A3G2HPY7"/>
<dbReference type="Proteomes" id="UP000268070">
    <property type="component" value="Chromosome"/>
</dbReference>
<dbReference type="PRINTS" id="PR00420">
    <property type="entry name" value="RNGMNOXGNASE"/>
</dbReference>
<dbReference type="SUPFAM" id="SSF51905">
    <property type="entry name" value="FAD/NAD(P)-binding domain"/>
    <property type="match status" value="1"/>
</dbReference>
<protein>
    <submittedName>
        <fullName evidence="2">FAD-binding oxidoreductase</fullName>
    </submittedName>
</protein>
<evidence type="ECO:0000313" key="2">
    <source>
        <dbReference type="EMBL" id="AYN19114.1"/>
    </source>
</evidence>
<dbReference type="Gene3D" id="3.50.50.60">
    <property type="entry name" value="FAD/NAD(P)-binding domain"/>
    <property type="match status" value="2"/>
</dbReference>
<dbReference type="RefSeq" id="WP_108727034.1">
    <property type="nucleotide sequence ID" value="NZ_CP022390.1"/>
</dbReference>